<dbReference type="Proteomes" id="UP000009138">
    <property type="component" value="Unassembled WGS sequence"/>
</dbReference>
<keyword evidence="3" id="KW-1185">Reference proteome</keyword>
<proteinExistence type="predicted"/>
<evidence type="ECO:0000313" key="3">
    <source>
        <dbReference type="Proteomes" id="UP000009138"/>
    </source>
</evidence>
<dbReference type="OMA" id="CMCIYFF"/>
<evidence type="ECO:0000313" key="2">
    <source>
        <dbReference type="EMBL" id="EIE87902.1"/>
    </source>
</evidence>
<feature type="compositionally biased region" description="Low complexity" evidence="1">
    <location>
        <begin position="33"/>
        <end position="44"/>
    </location>
</feature>
<name>I1CHH2_RHIO9</name>
<reference evidence="2 3" key="1">
    <citation type="journal article" date="2009" name="PLoS Genet.">
        <title>Genomic analysis of the basal lineage fungus Rhizopus oryzae reveals a whole-genome duplication.</title>
        <authorList>
            <person name="Ma L.-J."/>
            <person name="Ibrahim A.S."/>
            <person name="Skory C."/>
            <person name="Grabherr M.G."/>
            <person name="Burger G."/>
            <person name="Butler M."/>
            <person name="Elias M."/>
            <person name="Idnurm A."/>
            <person name="Lang B.F."/>
            <person name="Sone T."/>
            <person name="Abe A."/>
            <person name="Calvo S.E."/>
            <person name="Corrochano L.M."/>
            <person name="Engels R."/>
            <person name="Fu J."/>
            <person name="Hansberg W."/>
            <person name="Kim J.-M."/>
            <person name="Kodira C.D."/>
            <person name="Koehrsen M.J."/>
            <person name="Liu B."/>
            <person name="Miranda-Saavedra D."/>
            <person name="O'Leary S."/>
            <person name="Ortiz-Castellanos L."/>
            <person name="Poulter R."/>
            <person name="Rodriguez-Romero J."/>
            <person name="Ruiz-Herrera J."/>
            <person name="Shen Y.-Q."/>
            <person name="Zeng Q."/>
            <person name="Galagan J."/>
            <person name="Birren B.W."/>
            <person name="Cuomo C.A."/>
            <person name="Wickes B.L."/>
        </authorList>
    </citation>
    <scope>NUCLEOTIDE SEQUENCE [LARGE SCALE GENOMIC DNA]</scope>
    <source>
        <strain evidence="3">RA 99-880 / ATCC MYA-4621 / FGSC 9543 / NRRL 43880</strain>
    </source>
</reference>
<dbReference type="VEuPathDB" id="FungiDB:RO3G_12613"/>
<evidence type="ECO:0000256" key="1">
    <source>
        <dbReference type="SAM" id="MobiDB-lite"/>
    </source>
</evidence>
<feature type="region of interest" description="Disordered" evidence="1">
    <location>
        <begin position="23"/>
        <end position="53"/>
    </location>
</feature>
<dbReference type="AlphaFoldDB" id="I1CHH2"/>
<dbReference type="InParanoid" id="I1CHH2"/>
<dbReference type="RefSeq" id="XP_067523298.1">
    <property type="nucleotide sequence ID" value="XM_067667197.1"/>
</dbReference>
<organism evidence="2 3">
    <name type="scientific">Rhizopus delemar (strain RA 99-880 / ATCC MYA-4621 / FGSC 9543 / NRRL 43880)</name>
    <name type="common">Mucormycosis agent</name>
    <name type="synonym">Rhizopus arrhizus var. delemar</name>
    <dbReference type="NCBI Taxonomy" id="246409"/>
    <lineage>
        <taxon>Eukaryota</taxon>
        <taxon>Fungi</taxon>
        <taxon>Fungi incertae sedis</taxon>
        <taxon>Mucoromycota</taxon>
        <taxon>Mucoromycotina</taxon>
        <taxon>Mucoromycetes</taxon>
        <taxon>Mucorales</taxon>
        <taxon>Mucorineae</taxon>
        <taxon>Rhizopodaceae</taxon>
        <taxon>Rhizopus</taxon>
    </lineage>
</organism>
<dbReference type="GeneID" id="93619578"/>
<gene>
    <name evidence="2" type="ORF">RO3G_12613</name>
</gene>
<accession>I1CHH2</accession>
<sequence>MDSTNHNVLQFVSVAAQILEKQEGSEDMEDFLQSSDANQDNQQSTLESNSKQLRELLAEAAGASYEEPATTSSPTNLVPSTIEERLRAVFNLPSKELLRGGTIDDNITRII</sequence>
<protein>
    <submittedName>
        <fullName evidence="2">Uncharacterized protein</fullName>
    </submittedName>
</protein>
<dbReference type="EMBL" id="CH476741">
    <property type="protein sequence ID" value="EIE87902.1"/>
    <property type="molecule type" value="Genomic_DNA"/>
</dbReference>
<dbReference type="STRING" id="246409.I1CHH2"/>
<dbReference type="OrthoDB" id="2162691at2759"/>